<dbReference type="WBParaSite" id="MhA1_Contig58.frz3.gene5">
    <property type="protein sequence ID" value="MhA1_Contig58.frz3.gene5"/>
    <property type="gene ID" value="MhA1_Contig58.frz3.gene5"/>
</dbReference>
<protein>
    <submittedName>
        <fullName evidence="2">MIF4G domain-containing protein</fullName>
    </submittedName>
</protein>
<dbReference type="AlphaFoldDB" id="A0A1I8BUY1"/>
<sequence length="93" mass="11220">MNQEEKREFLLRRLEDNSKVMKEEFNKLENEFLLIISSDEENEELLESLKTPLQEEKNLLIFYHLLGLCRVLIKKFAHKSISTEYIRVFANKM</sequence>
<evidence type="ECO:0000313" key="2">
    <source>
        <dbReference type="WBParaSite" id="MhA1_Contig58.frz3.gene5"/>
    </source>
</evidence>
<name>A0A1I8BUY1_MELHA</name>
<accession>A0A1I8BUY1</accession>
<organism evidence="1 2">
    <name type="scientific">Meloidogyne hapla</name>
    <name type="common">Root-knot nematode worm</name>
    <dbReference type="NCBI Taxonomy" id="6305"/>
    <lineage>
        <taxon>Eukaryota</taxon>
        <taxon>Metazoa</taxon>
        <taxon>Ecdysozoa</taxon>
        <taxon>Nematoda</taxon>
        <taxon>Chromadorea</taxon>
        <taxon>Rhabditida</taxon>
        <taxon>Tylenchina</taxon>
        <taxon>Tylenchomorpha</taxon>
        <taxon>Tylenchoidea</taxon>
        <taxon>Meloidogynidae</taxon>
        <taxon>Meloidogyninae</taxon>
        <taxon>Meloidogyne</taxon>
    </lineage>
</organism>
<proteinExistence type="predicted"/>
<keyword evidence="1" id="KW-1185">Reference proteome</keyword>
<evidence type="ECO:0000313" key="1">
    <source>
        <dbReference type="Proteomes" id="UP000095281"/>
    </source>
</evidence>
<dbReference type="Proteomes" id="UP000095281">
    <property type="component" value="Unplaced"/>
</dbReference>
<reference evidence="2" key="1">
    <citation type="submission" date="2016-11" db="UniProtKB">
        <authorList>
            <consortium name="WormBaseParasite"/>
        </authorList>
    </citation>
    <scope>IDENTIFICATION</scope>
</reference>